<evidence type="ECO:0000256" key="3">
    <source>
        <dbReference type="ARBA" id="ARBA00022989"/>
    </source>
</evidence>
<evidence type="ECO:0000256" key="2">
    <source>
        <dbReference type="ARBA" id="ARBA00022692"/>
    </source>
</evidence>
<dbReference type="HAMAP" id="MF_00445">
    <property type="entry name" value="NDH1_NuoN_1"/>
    <property type="match status" value="1"/>
</dbReference>
<feature type="transmembrane region" description="Helical" evidence="5">
    <location>
        <begin position="77"/>
        <end position="97"/>
    </location>
</feature>
<keyword evidence="7" id="KW-0560">Oxidoreductase</keyword>
<keyword evidence="2 5" id="KW-0812">Transmembrane</keyword>
<dbReference type="NCBIfam" id="TIGR01770">
    <property type="entry name" value="NDH_I_N"/>
    <property type="match status" value="1"/>
</dbReference>
<feature type="non-terminal residue" evidence="7">
    <location>
        <position position="444"/>
    </location>
</feature>
<dbReference type="PRINTS" id="PR01434">
    <property type="entry name" value="NADHDHGNASE5"/>
</dbReference>
<feature type="transmembrane region" description="Helical" evidence="5">
    <location>
        <begin position="163"/>
        <end position="186"/>
    </location>
</feature>
<dbReference type="GO" id="GO:0042773">
    <property type="term" value="P:ATP synthesis coupled electron transport"/>
    <property type="evidence" value="ECO:0007669"/>
    <property type="project" value="InterPro"/>
</dbReference>
<feature type="transmembrane region" description="Helical" evidence="5">
    <location>
        <begin position="370"/>
        <end position="394"/>
    </location>
</feature>
<keyword evidence="4 5" id="KW-0472">Membrane</keyword>
<dbReference type="Pfam" id="PF00361">
    <property type="entry name" value="Proton_antipo_M"/>
    <property type="match status" value="1"/>
</dbReference>
<feature type="transmembrane region" description="Helical" evidence="5">
    <location>
        <begin position="12"/>
        <end position="30"/>
    </location>
</feature>
<keyword evidence="3 5" id="KW-1133">Transmembrane helix</keyword>
<evidence type="ECO:0000313" key="7">
    <source>
        <dbReference type="EMBL" id="VAW42256.1"/>
    </source>
</evidence>
<evidence type="ECO:0000256" key="4">
    <source>
        <dbReference type="ARBA" id="ARBA00023136"/>
    </source>
</evidence>
<protein>
    <submittedName>
        <fullName evidence="7">NADH-ubiquinone oxidoreductase chain N</fullName>
        <ecNumber evidence="7">1.6.5.3</ecNumber>
    </submittedName>
</protein>
<keyword evidence="7" id="KW-0830">Ubiquinone</keyword>
<feature type="transmembrane region" description="Helical" evidence="5">
    <location>
        <begin position="37"/>
        <end position="57"/>
    </location>
</feature>
<dbReference type="GO" id="GO:0008137">
    <property type="term" value="F:NADH dehydrogenase (ubiquinone) activity"/>
    <property type="evidence" value="ECO:0007669"/>
    <property type="project" value="InterPro"/>
</dbReference>
<feature type="transmembrane region" description="Helical" evidence="5">
    <location>
        <begin position="276"/>
        <end position="295"/>
    </location>
</feature>
<name>A0A3B0WCH4_9ZZZZ</name>
<feature type="transmembrane region" description="Helical" evidence="5">
    <location>
        <begin position="132"/>
        <end position="151"/>
    </location>
</feature>
<organism evidence="7">
    <name type="scientific">hydrothermal vent metagenome</name>
    <dbReference type="NCBI Taxonomy" id="652676"/>
    <lineage>
        <taxon>unclassified sequences</taxon>
        <taxon>metagenomes</taxon>
        <taxon>ecological metagenomes</taxon>
    </lineage>
</organism>
<reference evidence="7" key="1">
    <citation type="submission" date="2018-06" db="EMBL/GenBank/DDBJ databases">
        <authorList>
            <person name="Zhirakovskaya E."/>
        </authorList>
    </citation>
    <scope>NUCLEOTIDE SEQUENCE</scope>
</reference>
<feature type="transmembrane region" description="Helical" evidence="5">
    <location>
        <begin position="302"/>
        <end position="319"/>
    </location>
</feature>
<dbReference type="GO" id="GO:0016491">
    <property type="term" value="F:oxidoreductase activity"/>
    <property type="evidence" value="ECO:0007669"/>
    <property type="project" value="UniProtKB-KW"/>
</dbReference>
<feature type="transmembrane region" description="Helical" evidence="5">
    <location>
        <begin position="206"/>
        <end position="232"/>
    </location>
</feature>
<feature type="transmembrane region" description="Helical" evidence="5">
    <location>
        <begin position="244"/>
        <end position="264"/>
    </location>
</feature>
<gene>
    <name evidence="7" type="ORF">MNBD_GAMMA01-1441</name>
</gene>
<comment type="subcellular location">
    <subcellularLocation>
        <location evidence="1">Membrane</location>
        <topology evidence="1">Multi-pass membrane protein</topology>
    </subcellularLocation>
</comment>
<accession>A0A3B0WCH4</accession>
<dbReference type="GO" id="GO:0016020">
    <property type="term" value="C:membrane"/>
    <property type="evidence" value="ECO:0007669"/>
    <property type="project" value="UniProtKB-SubCell"/>
</dbReference>
<evidence type="ECO:0000259" key="6">
    <source>
        <dbReference type="Pfam" id="PF00361"/>
    </source>
</evidence>
<dbReference type="AlphaFoldDB" id="A0A3B0WCH4"/>
<dbReference type="EC" id="1.6.5.3" evidence="7"/>
<dbReference type="InterPro" id="IPR001750">
    <property type="entry name" value="ND/Mrp_TM"/>
</dbReference>
<sequence length="444" mass="48739">MFGWSELTPVLPELIILATACTVLILGLFSNSEKGGLLVLTSIVGVVFAAIATAKSHMGANELVTQVLFNGNFVRDYMGDVLKIAVYFIMLFVFIYAKQYLRNKNIFKGEFYALMLFGLLGIMIMISGYNYITLYIGLELLALSSYALVAFDRDNVQSNEAAMKYFILGAIASGMLLYGMSMIYGATGTLQIDEISAQIANTQDSMLVVFGLVFIMVGVAFKLGAAPFHMWVPDVYQGAPTATTLFISSAPKIAAFAFAIRILAQSLDGLFDNWQHIIAIIALLSIIIGNLFALQQDNIKRLFAYSTISHIGFMLLGFLGGPEGYAASMFYIIIYALMSVAGFGMIIVLSHKGFEAENISDFKGLNQRNGWFAFMMLLIVASMAGFPPLVGFFAKLYVLKAVVDQGFYVLAGIAVVFAVIGSFYYLKIIKIMYFDESQSDQEIT</sequence>
<proteinExistence type="inferred from homology"/>
<feature type="transmembrane region" description="Helical" evidence="5">
    <location>
        <begin position="406"/>
        <end position="426"/>
    </location>
</feature>
<evidence type="ECO:0000256" key="5">
    <source>
        <dbReference type="SAM" id="Phobius"/>
    </source>
</evidence>
<dbReference type="EMBL" id="UOEW01000353">
    <property type="protein sequence ID" value="VAW42256.1"/>
    <property type="molecule type" value="Genomic_DNA"/>
</dbReference>
<dbReference type="NCBIfam" id="NF004442">
    <property type="entry name" value="PRK05777.1-5"/>
    <property type="match status" value="1"/>
</dbReference>
<feature type="transmembrane region" description="Helical" evidence="5">
    <location>
        <begin position="109"/>
        <end position="126"/>
    </location>
</feature>
<feature type="domain" description="NADH:quinone oxidoreductase/Mrp antiporter transmembrane" evidence="6">
    <location>
        <begin position="130"/>
        <end position="420"/>
    </location>
</feature>
<dbReference type="PANTHER" id="PTHR22773">
    <property type="entry name" value="NADH DEHYDROGENASE"/>
    <property type="match status" value="1"/>
</dbReference>
<feature type="transmembrane region" description="Helical" evidence="5">
    <location>
        <begin position="325"/>
        <end position="349"/>
    </location>
</feature>
<evidence type="ECO:0000256" key="1">
    <source>
        <dbReference type="ARBA" id="ARBA00004141"/>
    </source>
</evidence>
<dbReference type="InterPro" id="IPR010096">
    <property type="entry name" value="NADH-Q_OxRdtase_suN/2"/>
</dbReference>